<accession>A0ABR1T9D6</accession>
<dbReference type="Proteomes" id="UP001480595">
    <property type="component" value="Unassembled WGS sequence"/>
</dbReference>
<reference evidence="1 2" key="1">
    <citation type="submission" date="2023-01" db="EMBL/GenBank/DDBJ databases">
        <title>Analysis of 21 Apiospora genomes using comparative genomics revels a genus with tremendous synthesis potential of carbohydrate active enzymes and secondary metabolites.</title>
        <authorList>
            <person name="Sorensen T."/>
        </authorList>
    </citation>
    <scope>NUCLEOTIDE SEQUENCE [LARGE SCALE GENOMIC DNA]</scope>
    <source>
        <strain evidence="1 2">CBS 135458</strain>
    </source>
</reference>
<evidence type="ECO:0000313" key="2">
    <source>
        <dbReference type="Proteomes" id="UP001480595"/>
    </source>
</evidence>
<sequence length="70" mass="7706">MSESPRNGRSQPWKLMHDTPSHAAIASTAEPDAMWDNDHSTSNQNTNNIVAHIENDVTITSVATFPSFIL</sequence>
<protein>
    <submittedName>
        <fullName evidence="1">Uncharacterized protein</fullName>
    </submittedName>
</protein>
<proteinExistence type="predicted"/>
<name>A0ABR1T9D6_9PEZI</name>
<evidence type="ECO:0000313" key="1">
    <source>
        <dbReference type="EMBL" id="KAK8043213.1"/>
    </source>
</evidence>
<gene>
    <name evidence="1" type="ORF">PG994_013696</name>
</gene>
<dbReference type="GeneID" id="92098168"/>
<dbReference type="EMBL" id="JAQQWL010000013">
    <property type="protein sequence ID" value="KAK8043213.1"/>
    <property type="molecule type" value="Genomic_DNA"/>
</dbReference>
<organism evidence="1 2">
    <name type="scientific">Apiospora phragmitis</name>
    <dbReference type="NCBI Taxonomy" id="2905665"/>
    <lineage>
        <taxon>Eukaryota</taxon>
        <taxon>Fungi</taxon>
        <taxon>Dikarya</taxon>
        <taxon>Ascomycota</taxon>
        <taxon>Pezizomycotina</taxon>
        <taxon>Sordariomycetes</taxon>
        <taxon>Xylariomycetidae</taxon>
        <taxon>Amphisphaeriales</taxon>
        <taxon>Apiosporaceae</taxon>
        <taxon>Apiospora</taxon>
    </lineage>
</organism>
<keyword evidence="2" id="KW-1185">Reference proteome</keyword>
<comment type="caution">
    <text evidence="1">The sequence shown here is derived from an EMBL/GenBank/DDBJ whole genome shotgun (WGS) entry which is preliminary data.</text>
</comment>
<dbReference type="RefSeq" id="XP_066710066.1">
    <property type="nucleotide sequence ID" value="XM_066865105.1"/>
</dbReference>